<feature type="domain" description="Ig-like" evidence="4">
    <location>
        <begin position="19"/>
        <end position="130"/>
    </location>
</feature>
<dbReference type="Pfam" id="PF07686">
    <property type="entry name" value="V-set"/>
    <property type="match status" value="1"/>
</dbReference>
<keyword evidence="3" id="KW-0732">Signal</keyword>
<dbReference type="Gene3D" id="2.60.40.10">
    <property type="entry name" value="Immunoglobulins"/>
    <property type="match status" value="1"/>
</dbReference>
<dbReference type="SMART" id="SM00406">
    <property type="entry name" value="IGv"/>
    <property type="match status" value="1"/>
</dbReference>
<feature type="chain" id="PRO_5029828838" description="Ig-like domain-containing protein" evidence="3">
    <location>
        <begin position="20"/>
        <end position="131"/>
    </location>
</feature>
<dbReference type="EMBL" id="JACASF010000001">
    <property type="protein sequence ID" value="KAF6503184.1"/>
    <property type="molecule type" value="Genomic_DNA"/>
</dbReference>
<dbReference type="InterPro" id="IPR007110">
    <property type="entry name" value="Ig-like_dom"/>
</dbReference>
<accession>A0A7J8K1V9</accession>
<reference evidence="5 6" key="1">
    <citation type="journal article" date="2020" name="Nature">
        <title>Six reference-quality genomes reveal evolution of bat adaptations.</title>
        <authorList>
            <person name="Jebb D."/>
            <person name="Huang Z."/>
            <person name="Pippel M."/>
            <person name="Hughes G.M."/>
            <person name="Lavrichenko K."/>
            <person name="Devanna P."/>
            <person name="Winkler S."/>
            <person name="Jermiin L.S."/>
            <person name="Skirmuntt E.C."/>
            <person name="Katzourakis A."/>
            <person name="Burkitt-Gray L."/>
            <person name="Ray D.A."/>
            <person name="Sullivan K.A.M."/>
            <person name="Roscito J.G."/>
            <person name="Kirilenko B.M."/>
            <person name="Davalos L.M."/>
            <person name="Corthals A.P."/>
            <person name="Power M.L."/>
            <person name="Jones G."/>
            <person name="Ransome R.D."/>
            <person name="Dechmann D.K.N."/>
            <person name="Locatelli A.G."/>
            <person name="Puechmaille S.J."/>
            <person name="Fedrigo O."/>
            <person name="Jarvis E.D."/>
            <person name="Hiller M."/>
            <person name="Vernes S.C."/>
            <person name="Myers E.W."/>
            <person name="Teeling E.C."/>
        </authorList>
    </citation>
    <scope>NUCLEOTIDE SEQUENCE [LARGE SCALE GENOMIC DNA]</scope>
    <source>
        <strain evidence="5">MMolMol1</strain>
        <tissue evidence="5">Muscle</tissue>
    </source>
</reference>
<dbReference type="SUPFAM" id="SSF48726">
    <property type="entry name" value="Immunoglobulin"/>
    <property type="match status" value="1"/>
</dbReference>
<sequence>MQRICSLIYLTLFWAGAMSAIVLVSQDQVMTVSLGESATFRCTMEGETINNYYISWYRRTQGNAMTFLHREGGTYEPNLVNKFKASIDQSNNQAVLELFKATQSDEGIYYCASEHHPAAGLLLSSSKTIEI</sequence>
<protein>
    <recommendedName>
        <fullName evidence="4">Ig-like domain-containing protein</fullName>
    </recommendedName>
</protein>
<organism evidence="5 6">
    <name type="scientific">Molossus molossus</name>
    <name type="common">Pallas' mastiff bat</name>
    <name type="synonym">Vespertilio molossus</name>
    <dbReference type="NCBI Taxonomy" id="27622"/>
    <lineage>
        <taxon>Eukaryota</taxon>
        <taxon>Metazoa</taxon>
        <taxon>Chordata</taxon>
        <taxon>Craniata</taxon>
        <taxon>Vertebrata</taxon>
        <taxon>Euteleostomi</taxon>
        <taxon>Mammalia</taxon>
        <taxon>Eutheria</taxon>
        <taxon>Laurasiatheria</taxon>
        <taxon>Chiroptera</taxon>
        <taxon>Yangochiroptera</taxon>
        <taxon>Molossidae</taxon>
        <taxon>Molossus</taxon>
    </lineage>
</organism>
<gene>
    <name evidence="5" type="ORF">HJG59_018722</name>
</gene>
<comment type="caution">
    <text evidence="5">The sequence shown here is derived from an EMBL/GenBank/DDBJ whole genome shotgun (WGS) entry which is preliminary data.</text>
</comment>
<dbReference type="InterPro" id="IPR036179">
    <property type="entry name" value="Ig-like_dom_sf"/>
</dbReference>
<evidence type="ECO:0000313" key="5">
    <source>
        <dbReference type="EMBL" id="KAF6503184.1"/>
    </source>
</evidence>
<dbReference type="PROSITE" id="PS50835">
    <property type="entry name" value="IG_LIKE"/>
    <property type="match status" value="1"/>
</dbReference>
<dbReference type="PANTHER" id="PTHR19256:SF44">
    <property type="entry name" value="T CELL RECEPTOR GAMMA VARIABLE 9"/>
    <property type="match status" value="1"/>
</dbReference>
<feature type="signal peptide" evidence="3">
    <location>
        <begin position="1"/>
        <end position="19"/>
    </location>
</feature>
<dbReference type="FunCoup" id="A0A7J8K1V9">
    <property type="interactions" value="1"/>
</dbReference>
<evidence type="ECO:0000256" key="1">
    <source>
        <dbReference type="ARBA" id="ARBA00023170"/>
    </source>
</evidence>
<keyword evidence="6" id="KW-1185">Reference proteome</keyword>
<dbReference type="InParanoid" id="A0A7J8K1V9"/>
<evidence type="ECO:0000259" key="4">
    <source>
        <dbReference type="PROSITE" id="PS50835"/>
    </source>
</evidence>
<dbReference type="PANTHER" id="PTHR19256">
    <property type="entry name" value="T-CELL RECEPTOR GAMMA CHAIN"/>
    <property type="match status" value="1"/>
</dbReference>
<dbReference type="InterPro" id="IPR051117">
    <property type="entry name" value="TRG_var/const_region"/>
</dbReference>
<dbReference type="InterPro" id="IPR003599">
    <property type="entry name" value="Ig_sub"/>
</dbReference>
<name>A0A7J8K1V9_MOLMO</name>
<keyword evidence="2" id="KW-0393">Immunoglobulin domain</keyword>
<dbReference type="InterPro" id="IPR013106">
    <property type="entry name" value="Ig_V-set"/>
</dbReference>
<evidence type="ECO:0000256" key="3">
    <source>
        <dbReference type="SAM" id="SignalP"/>
    </source>
</evidence>
<evidence type="ECO:0000313" key="6">
    <source>
        <dbReference type="Proteomes" id="UP000550707"/>
    </source>
</evidence>
<dbReference type="SMART" id="SM00409">
    <property type="entry name" value="IG"/>
    <property type="match status" value="1"/>
</dbReference>
<dbReference type="InterPro" id="IPR013783">
    <property type="entry name" value="Ig-like_fold"/>
</dbReference>
<proteinExistence type="predicted"/>
<dbReference type="Proteomes" id="UP000550707">
    <property type="component" value="Unassembled WGS sequence"/>
</dbReference>
<keyword evidence="1" id="KW-0675">Receptor</keyword>
<dbReference type="AlphaFoldDB" id="A0A7J8K1V9"/>
<evidence type="ECO:0000256" key="2">
    <source>
        <dbReference type="ARBA" id="ARBA00023319"/>
    </source>
</evidence>